<proteinExistence type="predicted"/>
<evidence type="ECO:0000313" key="2">
    <source>
        <dbReference type="EMBL" id="MDA0566013.1"/>
    </source>
</evidence>
<comment type="caution">
    <text evidence="2">The sequence shown here is derived from an EMBL/GenBank/DDBJ whole genome shotgun (WGS) entry which is preliminary data.</text>
</comment>
<dbReference type="RefSeq" id="WP_270073266.1">
    <property type="nucleotide sequence ID" value="NZ_JAJAQC010000028.1"/>
</dbReference>
<dbReference type="Gene3D" id="1.25.40.10">
    <property type="entry name" value="Tetratricopeptide repeat domain"/>
    <property type="match status" value="1"/>
</dbReference>
<dbReference type="Pfam" id="PF13424">
    <property type="entry name" value="TPR_12"/>
    <property type="match status" value="1"/>
</dbReference>
<dbReference type="PRINTS" id="PR00364">
    <property type="entry name" value="DISEASERSIST"/>
</dbReference>
<reference evidence="2" key="1">
    <citation type="submission" date="2021-10" db="EMBL/GenBank/DDBJ databases">
        <title>Streptomonospora sp. nov., isolated from mangrove soil.</title>
        <authorList>
            <person name="Chen X."/>
            <person name="Ge X."/>
            <person name="Liu W."/>
        </authorList>
    </citation>
    <scope>NUCLEOTIDE SEQUENCE</scope>
    <source>
        <strain evidence="2">S1-112</strain>
    </source>
</reference>
<organism evidence="2 3">
    <name type="scientific">Streptomonospora mangrovi</name>
    <dbReference type="NCBI Taxonomy" id="2883123"/>
    <lineage>
        <taxon>Bacteria</taxon>
        <taxon>Bacillati</taxon>
        <taxon>Actinomycetota</taxon>
        <taxon>Actinomycetes</taxon>
        <taxon>Streptosporangiales</taxon>
        <taxon>Nocardiopsidaceae</taxon>
        <taxon>Streptomonospora</taxon>
    </lineage>
</organism>
<dbReference type="SUPFAM" id="SSF48452">
    <property type="entry name" value="TPR-like"/>
    <property type="match status" value="1"/>
</dbReference>
<dbReference type="Proteomes" id="UP001140076">
    <property type="component" value="Unassembled WGS sequence"/>
</dbReference>
<dbReference type="SUPFAM" id="SSF52540">
    <property type="entry name" value="P-loop containing nucleoside triphosphate hydrolases"/>
    <property type="match status" value="1"/>
</dbReference>
<dbReference type="EMBL" id="JAJAQC010000028">
    <property type="protein sequence ID" value="MDA0566013.1"/>
    <property type="molecule type" value="Genomic_DNA"/>
</dbReference>
<dbReference type="Gene3D" id="3.40.50.300">
    <property type="entry name" value="P-loop containing nucleotide triphosphate hydrolases"/>
    <property type="match status" value="1"/>
</dbReference>
<dbReference type="InterPro" id="IPR027417">
    <property type="entry name" value="P-loop_NTPase"/>
</dbReference>
<dbReference type="InterPro" id="IPR042197">
    <property type="entry name" value="Apaf_helical"/>
</dbReference>
<dbReference type="PANTHER" id="PTHR47691">
    <property type="entry name" value="REGULATOR-RELATED"/>
    <property type="match status" value="1"/>
</dbReference>
<dbReference type="PANTHER" id="PTHR47691:SF3">
    <property type="entry name" value="HTH-TYPE TRANSCRIPTIONAL REGULATOR RV0890C-RELATED"/>
    <property type="match status" value="1"/>
</dbReference>
<dbReference type="InterPro" id="IPR019734">
    <property type="entry name" value="TPR_rpt"/>
</dbReference>
<dbReference type="InterPro" id="IPR011990">
    <property type="entry name" value="TPR-like_helical_dom_sf"/>
</dbReference>
<protein>
    <submittedName>
        <fullName evidence="2">Tetratricopeptide repeat protein</fullName>
    </submittedName>
</protein>
<evidence type="ECO:0000313" key="3">
    <source>
        <dbReference type="Proteomes" id="UP001140076"/>
    </source>
</evidence>
<dbReference type="AlphaFoldDB" id="A0A9X3NPL3"/>
<sequence length="703" mass="75126">MVQAGAVHGGIHITRPAGTEAPVPRQLPMAAPGFVNRQAELAHLDSLLPPETPRPGSATAPPGAAVAVSAIGGAPGMGKTALALHWAHRVRDRFPDGDLYVNLHGHGPGPRMDASAALDSLLRALGVPPERIPPDLDGRAALYRSRLDRRRVLILIDDAVAPEQVRPLLPASPTCTVLITSRSALSGLVAREGARRMRLDALTAEQSLALLRAHLGARIDAEPEAARALVDHCARLPLALRILAERLLDRPDTPLSHIAAELAAEDERLDALGLTGDELSDVRSVFAASYRALPDDAALVFRHLGAHPAGEFTTPVAAAVTKVPLRRARALVEQLAGASLLQRVSHDRYRMHDLLRVYAAERFHAEEPEGGERDVVARAADWYLAALRNAVGRTTPHYPPVDAAGEPPAAPPDFASVQEALAWFSAEHRNIGRVAQAAAHHRVYDRAWRLPVAAYPLLERQHRWSEWHTLTTTGLAAARAAGDRRGQARNLLGLGDVETLQGNRETALGHYAEVLQAGRAADDPWVEGFALRQLGALRWERDQDPAAPALLQEALAAFRRAGARRGAGMVLLSLAECERAQGRFDTAIEHCRAAAAVFTDIADAWSTAWAGRALASVLADAGRLDEAVTEYGSAIAILREVGSGGAEALARIGLGEAYAAMGRPEQARAHLGAALDFLRSVEDPRADEVEASLAHLDPPTAPD</sequence>
<dbReference type="GO" id="GO:0043531">
    <property type="term" value="F:ADP binding"/>
    <property type="evidence" value="ECO:0007669"/>
    <property type="project" value="InterPro"/>
</dbReference>
<evidence type="ECO:0000256" key="1">
    <source>
        <dbReference type="SAM" id="MobiDB-lite"/>
    </source>
</evidence>
<dbReference type="Gene3D" id="1.10.8.430">
    <property type="entry name" value="Helical domain of apoptotic protease-activating factors"/>
    <property type="match status" value="1"/>
</dbReference>
<feature type="region of interest" description="Disordered" evidence="1">
    <location>
        <begin position="1"/>
        <end position="26"/>
    </location>
</feature>
<name>A0A9X3NPL3_9ACTN</name>
<accession>A0A9X3NPL3</accession>
<gene>
    <name evidence="2" type="ORF">LG943_17075</name>
</gene>
<dbReference type="SMART" id="SM00028">
    <property type="entry name" value="TPR"/>
    <property type="match status" value="3"/>
</dbReference>
<keyword evidence="3" id="KW-1185">Reference proteome</keyword>